<dbReference type="Proteomes" id="UP000463138">
    <property type="component" value="Unassembled WGS sequence"/>
</dbReference>
<comment type="caution">
    <text evidence="3">The sequence shown here is derived from an EMBL/GenBank/DDBJ whole genome shotgun (WGS) entry which is preliminary data.</text>
</comment>
<dbReference type="InterPro" id="IPR009040">
    <property type="entry name" value="Ferritin-like_diiron"/>
</dbReference>
<dbReference type="Pfam" id="PF00210">
    <property type="entry name" value="Ferritin"/>
    <property type="match status" value="1"/>
</dbReference>
<dbReference type="InterPro" id="IPR008331">
    <property type="entry name" value="Ferritin_DPS_dom"/>
</dbReference>
<feature type="region of interest" description="Disordered" evidence="1">
    <location>
        <begin position="1"/>
        <end position="24"/>
    </location>
</feature>
<proteinExistence type="predicted"/>
<dbReference type="SUPFAM" id="SSF47240">
    <property type="entry name" value="Ferritin-like"/>
    <property type="match status" value="1"/>
</dbReference>
<accession>A0A7V7GV88</accession>
<sequence>MEKAAELGHNVTGAQMSPEDTKAQLKAVEKYPPDIKGDASKLALARKAMRQEADPIGSVPIPGSVKGVLKSGFDKMLGKQPELLVDKLGERLAYERTGVRLYEAVLAKFEGTETDDKELIPTLRRIRDDEAAHMKIVKEAIETLGADPTAMTPCADVAGVMAMGIMQVLTDPRTNLSQALNALLTLELADNAAWELLVELTNKAGHPKIAASFENALEEEGRHVSTIKALLQQQLEAQV</sequence>
<gene>
    <name evidence="3" type="ORF">DT594_00850</name>
</gene>
<evidence type="ECO:0000313" key="3">
    <source>
        <dbReference type="EMBL" id="KAA0695947.1"/>
    </source>
</evidence>
<organism evidence="3 4">
    <name type="scientific">Halopseudomonas laoshanensis</name>
    <dbReference type="NCBI Taxonomy" id="2268758"/>
    <lineage>
        <taxon>Bacteria</taxon>
        <taxon>Pseudomonadati</taxon>
        <taxon>Pseudomonadota</taxon>
        <taxon>Gammaproteobacteria</taxon>
        <taxon>Pseudomonadales</taxon>
        <taxon>Pseudomonadaceae</taxon>
        <taxon>Halopseudomonas</taxon>
    </lineage>
</organism>
<protein>
    <submittedName>
        <fullName evidence="3">Ferritin-like domain-containing protein</fullName>
    </submittedName>
</protein>
<reference evidence="3 4" key="1">
    <citation type="submission" date="2018-07" db="EMBL/GenBank/DDBJ databases">
        <title>Pseudomonas laoshanensis sp. nov., isolated from soil.</title>
        <authorList>
            <person name="Sun J."/>
            <person name="Yu L."/>
            <person name="Wang M."/>
            <person name="Zhang C."/>
        </authorList>
    </citation>
    <scope>NUCLEOTIDE SEQUENCE [LARGE SCALE GENOMIC DNA]</scope>
    <source>
        <strain evidence="3 4">Y22</strain>
    </source>
</reference>
<dbReference type="Gene3D" id="1.20.1260.10">
    <property type="match status" value="1"/>
</dbReference>
<dbReference type="GO" id="GO:0008199">
    <property type="term" value="F:ferric iron binding"/>
    <property type="evidence" value="ECO:0007669"/>
    <property type="project" value="InterPro"/>
</dbReference>
<dbReference type="InterPro" id="IPR009078">
    <property type="entry name" value="Ferritin-like_SF"/>
</dbReference>
<dbReference type="CDD" id="cd00657">
    <property type="entry name" value="Ferritin_like"/>
    <property type="match status" value="1"/>
</dbReference>
<dbReference type="EMBL" id="QOVF01000001">
    <property type="protein sequence ID" value="KAA0695947.1"/>
    <property type="molecule type" value="Genomic_DNA"/>
</dbReference>
<dbReference type="PROSITE" id="PS50905">
    <property type="entry name" value="FERRITIN_LIKE"/>
    <property type="match status" value="1"/>
</dbReference>
<name>A0A7V7GV88_9GAMM</name>
<feature type="domain" description="Ferritin-like diiron" evidence="2">
    <location>
        <begin position="170"/>
        <end position="239"/>
    </location>
</feature>
<keyword evidence="4" id="KW-1185">Reference proteome</keyword>
<dbReference type="InterPro" id="IPR012347">
    <property type="entry name" value="Ferritin-like"/>
</dbReference>
<evidence type="ECO:0000256" key="1">
    <source>
        <dbReference type="SAM" id="MobiDB-lite"/>
    </source>
</evidence>
<dbReference type="AlphaFoldDB" id="A0A7V7GV88"/>
<evidence type="ECO:0000313" key="4">
    <source>
        <dbReference type="Proteomes" id="UP000463138"/>
    </source>
</evidence>
<dbReference type="OrthoDB" id="5291582at2"/>
<evidence type="ECO:0000259" key="2">
    <source>
        <dbReference type="PROSITE" id="PS50905"/>
    </source>
</evidence>
<dbReference type="RefSeq" id="WP_149330947.1">
    <property type="nucleotide sequence ID" value="NZ_QOVF01000001.1"/>
</dbReference>